<dbReference type="SUPFAM" id="SSF57716">
    <property type="entry name" value="Glucocorticoid receptor-like (DNA-binding domain)"/>
    <property type="match status" value="1"/>
</dbReference>
<feature type="zinc finger region" description="dksA C4-type" evidence="4">
    <location>
        <begin position="38"/>
        <end position="62"/>
    </location>
</feature>
<evidence type="ECO:0000256" key="3">
    <source>
        <dbReference type="ARBA" id="ARBA00022833"/>
    </source>
</evidence>
<dbReference type="InterPro" id="IPR000962">
    <property type="entry name" value="Znf_DskA_TraR"/>
</dbReference>
<dbReference type="Pfam" id="PF01258">
    <property type="entry name" value="zf-dskA_traR"/>
    <property type="match status" value="1"/>
</dbReference>
<organism evidence="6 7">
    <name type="scientific">Aliivibrio fischeri</name>
    <name type="common">Vibrio fischeri</name>
    <dbReference type="NCBI Taxonomy" id="668"/>
    <lineage>
        <taxon>Bacteria</taxon>
        <taxon>Pseudomonadati</taxon>
        <taxon>Pseudomonadota</taxon>
        <taxon>Gammaproteobacteria</taxon>
        <taxon>Vibrionales</taxon>
        <taxon>Vibrionaceae</taxon>
        <taxon>Aliivibrio</taxon>
    </lineage>
</organism>
<evidence type="ECO:0000256" key="1">
    <source>
        <dbReference type="ARBA" id="ARBA00022723"/>
    </source>
</evidence>
<dbReference type="GO" id="GO:1900378">
    <property type="term" value="P:positive regulation of secondary metabolite biosynthetic process"/>
    <property type="evidence" value="ECO:0007669"/>
    <property type="project" value="TreeGrafter"/>
</dbReference>
<evidence type="ECO:0000256" key="2">
    <source>
        <dbReference type="ARBA" id="ARBA00022771"/>
    </source>
</evidence>
<dbReference type="NCBIfam" id="TIGR02419">
    <property type="entry name" value="C4_traR_proteo"/>
    <property type="match status" value="1"/>
</dbReference>
<feature type="domain" description="Zinc finger DksA/TraR C4-type" evidence="5">
    <location>
        <begin position="37"/>
        <end position="65"/>
    </location>
</feature>
<reference evidence="6 7" key="1">
    <citation type="submission" date="2019-07" db="EMBL/GenBank/DDBJ databases">
        <title>Whole genome shotgun sequence of Aliivibrio fischeri NBRC 101058.</title>
        <authorList>
            <person name="Hosoyama A."/>
            <person name="Uohara A."/>
            <person name="Ohji S."/>
            <person name="Ichikawa N."/>
        </authorList>
    </citation>
    <scope>NUCLEOTIDE SEQUENCE [LARGE SCALE GENOMIC DNA]</scope>
    <source>
        <strain evidence="6 7">NBRC 101058</strain>
    </source>
</reference>
<sequence length="71" mass="7916">MDDFDRASALEAKQTEVALANHMAKQKNKVEIESAEECIECEKTIPKARQEAVKGCQYCVNCQELADKGLL</sequence>
<dbReference type="PANTHER" id="PTHR38777">
    <property type="entry name" value="FELS-2 PROPHAGE PROTEIN"/>
    <property type="match status" value="1"/>
</dbReference>
<proteinExistence type="predicted"/>
<dbReference type="RefSeq" id="WP_146860454.1">
    <property type="nucleotide sequence ID" value="NZ_BJTZ01000001.1"/>
</dbReference>
<evidence type="ECO:0000313" key="7">
    <source>
        <dbReference type="Proteomes" id="UP000321787"/>
    </source>
</evidence>
<gene>
    <name evidence="6" type="ORF">AFI02nite_00500</name>
</gene>
<protein>
    <recommendedName>
        <fullName evidence="5">Zinc finger DksA/TraR C4-type domain-containing protein</fullName>
    </recommendedName>
</protein>
<evidence type="ECO:0000313" key="6">
    <source>
        <dbReference type="EMBL" id="GEK12014.1"/>
    </source>
</evidence>
<comment type="caution">
    <text evidence="6">The sequence shown here is derived from an EMBL/GenBank/DDBJ whole genome shotgun (WGS) entry which is preliminary data.</text>
</comment>
<accession>A0A510UBQ7</accession>
<dbReference type="EMBL" id="BJTZ01000001">
    <property type="protein sequence ID" value="GEK12014.1"/>
    <property type="molecule type" value="Genomic_DNA"/>
</dbReference>
<dbReference type="Gene3D" id="1.20.120.910">
    <property type="entry name" value="DksA, coiled-coil domain"/>
    <property type="match status" value="1"/>
</dbReference>
<evidence type="ECO:0000256" key="4">
    <source>
        <dbReference type="PROSITE-ProRule" id="PRU00510"/>
    </source>
</evidence>
<dbReference type="InterPro" id="IPR012783">
    <property type="entry name" value="Znf_C4_TraR"/>
</dbReference>
<name>A0A510UBQ7_ALIFS</name>
<dbReference type="Proteomes" id="UP000321787">
    <property type="component" value="Unassembled WGS sequence"/>
</dbReference>
<dbReference type="AlphaFoldDB" id="A0A510UBQ7"/>
<dbReference type="GO" id="GO:0008270">
    <property type="term" value="F:zinc ion binding"/>
    <property type="evidence" value="ECO:0007669"/>
    <property type="project" value="UniProtKB-KW"/>
</dbReference>
<keyword evidence="1" id="KW-0479">Metal-binding</keyword>
<dbReference type="PROSITE" id="PS51128">
    <property type="entry name" value="ZF_DKSA_2"/>
    <property type="match status" value="1"/>
</dbReference>
<keyword evidence="2" id="KW-0863">Zinc-finger</keyword>
<keyword evidence="3" id="KW-0862">Zinc</keyword>
<dbReference type="PANTHER" id="PTHR38777:SF1">
    <property type="entry name" value="DNAK SUPPRESSOR PROTEIN"/>
    <property type="match status" value="1"/>
</dbReference>
<evidence type="ECO:0000259" key="5">
    <source>
        <dbReference type="Pfam" id="PF01258"/>
    </source>
</evidence>